<reference evidence="3 4" key="1">
    <citation type="submission" date="2018-07" db="EMBL/GenBank/DDBJ databases">
        <title>Genomic Encyclopedia of Type Strains, Phase III (KMG-III): the genomes of soil and plant-associated and newly described type strains.</title>
        <authorList>
            <person name="Whitman W."/>
        </authorList>
    </citation>
    <scope>NUCLEOTIDE SEQUENCE [LARGE SCALE GENOMIC DNA]</scope>
    <source>
        <strain evidence="3 4">CECT 7958</strain>
    </source>
</reference>
<evidence type="ECO:0000313" key="4">
    <source>
        <dbReference type="Proteomes" id="UP000253436"/>
    </source>
</evidence>
<dbReference type="RefSeq" id="WP_114308889.1">
    <property type="nucleotide sequence ID" value="NZ_QPJO01000002.1"/>
</dbReference>
<evidence type="ECO:0000259" key="2">
    <source>
        <dbReference type="Pfam" id="PF02719"/>
    </source>
</evidence>
<dbReference type="SUPFAM" id="SSF51735">
    <property type="entry name" value="NAD(P)-binding Rossmann-fold domains"/>
    <property type="match status" value="1"/>
</dbReference>
<dbReference type="EMBL" id="QPJO01000002">
    <property type="protein sequence ID" value="RCW92211.1"/>
    <property type="molecule type" value="Genomic_DNA"/>
</dbReference>
<protein>
    <submittedName>
        <fullName evidence="3">Polysaccharide biosynthesis protein</fullName>
    </submittedName>
</protein>
<dbReference type="Gene3D" id="3.40.50.720">
    <property type="entry name" value="NAD(P)-binding Rossmann-like Domain"/>
    <property type="match status" value="2"/>
</dbReference>
<organism evidence="3 4">
    <name type="scientific">Winogradskyella arenosi</name>
    <dbReference type="NCBI Taxonomy" id="533325"/>
    <lineage>
        <taxon>Bacteria</taxon>
        <taxon>Pseudomonadati</taxon>
        <taxon>Bacteroidota</taxon>
        <taxon>Flavobacteriia</taxon>
        <taxon>Flavobacteriales</taxon>
        <taxon>Flavobacteriaceae</taxon>
        <taxon>Winogradskyella</taxon>
    </lineage>
</organism>
<dbReference type="InterPro" id="IPR051203">
    <property type="entry name" value="Polysaccharide_Synthase-Rel"/>
</dbReference>
<gene>
    <name evidence="3" type="ORF">DFQ08_102234</name>
</gene>
<dbReference type="InterPro" id="IPR003869">
    <property type="entry name" value="Polysac_CapD-like"/>
</dbReference>
<evidence type="ECO:0000313" key="3">
    <source>
        <dbReference type="EMBL" id="RCW92211.1"/>
    </source>
</evidence>
<comment type="similarity">
    <text evidence="1">Belongs to the polysaccharide synthase family.</text>
</comment>
<dbReference type="OrthoDB" id="9803111at2"/>
<dbReference type="Pfam" id="PF02719">
    <property type="entry name" value="Polysacc_synt_2"/>
    <property type="match status" value="1"/>
</dbReference>
<dbReference type="PANTHER" id="PTHR43318">
    <property type="entry name" value="UDP-N-ACETYLGLUCOSAMINE 4,6-DEHYDRATASE"/>
    <property type="match status" value="1"/>
</dbReference>
<dbReference type="CDD" id="cd05237">
    <property type="entry name" value="UDP_invert_4-6DH_SDR_e"/>
    <property type="match status" value="1"/>
</dbReference>
<keyword evidence="4" id="KW-1185">Reference proteome</keyword>
<evidence type="ECO:0000256" key="1">
    <source>
        <dbReference type="ARBA" id="ARBA00007430"/>
    </source>
</evidence>
<name>A0A368ZFA2_9FLAO</name>
<comment type="caution">
    <text evidence="3">The sequence shown here is derived from an EMBL/GenBank/DDBJ whole genome shotgun (WGS) entry which is preliminary data.</text>
</comment>
<sequence>MNYNQANKSNILNLIGRDKALFKSDLATYQEELHRIISKSRFLVLGGAGTIGQAVVKALFEGQAQKLHVVDLSENNLVELVRDLRSSFGYIDGDFKTYALDIGSIAYDAFMASDGNYDYVLNLAALKHVRSEEDPFTLMRMLEVNIENTVKTIDQSIAHGVKKYFSVSTDKATAPINMMGASKCIMELFLVEKSKAINISTARFANVAFSDGSLLHGFEQRIKKQQPLVAPNDVQRYFISPEESGQLCLLSCLLGDQNELFFPQLHQNLKLTRFSDIAVNYIKHLGYTPYLCHNENEARTLAKTLPASGQWPYLLTKSNTTGEKAEEAFFTAQETVDLERFTSIGVIKQKSEDSLSNQLQDFTESLQQLKAAKSWTKPDLIALVHKILPNFNHEEKGNYLDHKM</sequence>
<dbReference type="Proteomes" id="UP000253436">
    <property type="component" value="Unassembled WGS sequence"/>
</dbReference>
<feature type="domain" description="Polysaccharide biosynthesis protein CapD-like" evidence="2">
    <location>
        <begin position="43"/>
        <end position="293"/>
    </location>
</feature>
<dbReference type="PANTHER" id="PTHR43318:SF1">
    <property type="entry name" value="POLYSACCHARIDE BIOSYNTHESIS PROTEIN EPSC-RELATED"/>
    <property type="match status" value="1"/>
</dbReference>
<dbReference type="AlphaFoldDB" id="A0A368ZFA2"/>
<accession>A0A368ZFA2</accession>
<proteinExistence type="inferred from homology"/>
<dbReference type="InterPro" id="IPR036291">
    <property type="entry name" value="NAD(P)-bd_dom_sf"/>
</dbReference>